<organism evidence="1 2">
    <name type="scientific">Gluconobacter thailandicus NBRC 3257</name>
    <dbReference type="NCBI Taxonomy" id="1381097"/>
    <lineage>
        <taxon>Bacteria</taxon>
        <taxon>Pseudomonadati</taxon>
        <taxon>Pseudomonadota</taxon>
        <taxon>Alphaproteobacteria</taxon>
        <taxon>Acetobacterales</taxon>
        <taxon>Acetobacteraceae</taxon>
        <taxon>Gluconobacter</taxon>
    </lineage>
</organism>
<proteinExistence type="predicted"/>
<comment type="caution">
    <text evidence="1">The sequence shown here is derived from an EMBL/GenBank/DDBJ whole genome shotgun (WGS) entry which is preliminary data.</text>
</comment>
<gene>
    <name evidence="1" type="ORF">NBRC3257_2572</name>
</gene>
<protein>
    <submittedName>
        <fullName evidence="1">Uncharacterized protein</fullName>
    </submittedName>
</protein>
<reference evidence="1 2" key="1">
    <citation type="submission" date="2013-08" db="EMBL/GenBank/DDBJ databases">
        <title>Gluconobacter thailandicus NBRC 3257 whole genome sequence.</title>
        <authorList>
            <person name="Matsutani M."/>
            <person name="Yakushi T."/>
            <person name="Matsushita K."/>
        </authorList>
    </citation>
    <scope>NUCLEOTIDE SEQUENCE [LARGE SCALE GENOMIC DNA]</scope>
    <source>
        <strain evidence="1 2">NBRC 3257</strain>
    </source>
</reference>
<evidence type="ECO:0000313" key="2">
    <source>
        <dbReference type="Proteomes" id="UP000018209"/>
    </source>
</evidence>
<dbReference type="RefSeq" id="WP_007284335.1">
    <property type="nucleotide sequence ID" value="NZ_BASM01000031.1"/>
</dbReference>
<sequence>MTNKLHPAFRSADILHVLKDQGEVLTLDGMLKELRKRFPDVALPGRSTLGRYLKAQGRTGARGRNLRHPDIRRYLESADPRKTINQWLEEMAGLFPGLSLPTKKAISRYLVKTGQRRKPTGLHFSTEIYDFMDVHAAKVTVDEMLALLKEQFPHEACPGRTAVARYMSKTGRRGKLSWSDRSSEMALFIQQNQGWASIDFLRTLLGRTFPGQSLPSRSSLHRNVQNLRSEH</sequence>
<dbReference type="Proteomes" id="UP000018209">
    <property type="component" value="Unassembled WGS sequence"/>
</dbReference>
<name>A0ABQ0J198_GLUTH</name>
<evidence type="ECO:0000313" key="1">
    <source>
        <dbReference type="EMBL" id="GAD27573.1"/>
    </source>
</evidence>
<accession>A0ABQ0J198</accession>
<keyword evidence="2" id="KW-1185">Reference proteome</keyword>
<dbReference type="EMBL" id="BASM01000031">
    <property type="protein sequence ID" value="GAD27573.1"/>
    <property type="molecule type" value="Genomic_DNA"/>
</dbReference>